<dbReference type="GO" id="GO:0000270">
    <property type="term" value="P:peptidoglycan metabolic process"/>
    <property type="evidence" value="ECO:0007669"/>
    <property type="project" value="InterPro"/>
</dbReference>
<dbReference type="InterPro" id="IPR023346">
    <property type="entry name" value="Lysozyme-like_dom_sf"/>
</dbReference>
<dbReference type="InterPro" id="IPR008258">
    <property type="entry name" value="Transglycosylase_SLT_dom_1"/>
</dbReference>
<dbReference type="SUPFAM" id="SSF53850">
    <property type="entry name" value="Periplasmic binding protein-like II"/>
    <property type="match status" value="1"/>
</dbReference>
<accession>A0A1Z9YZN4</accession>
<name>A0A1Z9YZN4_9GAMM</name>
<dbReference type="EMBL" id="NEXX01000002">
    <property type="protein sequence ID" value="OUY07669.1"/>
    <property type="molecule type" value="Genomic_DNA"/>
</dbReference>
<comment type="caution">
    <text evidence="3">The sequence shown here is derived from an EMBL/GenBank/DDBJ whole genome shotgun (WGS) entry which is preliminary data.</text>
</comment>
<evidence type="ECO:0000313" key="4">
    <source>
        <dbReference type="Proteomes" id="UP000196536"/>
    </source>
</evidence>
<dbReference type="PANTHER" id="PTHR37423">
    <property type="entry name" value="SOLUBLE LYTIC MUREIN TRANSGLYCOSYLASE-RELATED"/>
    <property type="match status" value="1"/>
</dbReference>
<dbReference type="RefSeq" id="WP_087620217.1">
    <property type="nucleotide sequence ID" value="NZ_NEXX01000002.1"/>
</dbReference>
<dbReference type="Gene3D" id="3.40.190.10">
    <property type="entry name" value="Periplasmic binding protein-like II"/>
    <property type="match status" value="1"/>
</dbReference>
<dbReference type="AlphaFoldDB" id="A0A1Z9YZN4"/>
<comment type="similarity">
    <text evidence="1">Belongs to the transglycosylase Slt family.</text>
</comment>
<gene>
    <name evidence="3" type="ORF">CAP51_07975</name>
</gene>
<dbReference type="InterPro" id="IPR000189">
    <property type="entry name" value="Transglyc_AS"/>
</dbReference>
<dbReference type="GO" id="GO:0016020">
    <property type="term" value="C:membrane"/>
    <property type="evidence" value="ECO:0007669"/>
    <property type="project" value="InterPro"/>
</dbReference>
<dbReference type="PANTHER" id="PTHR37423:SF2">
    <property type="entry name" value="MEMBRANE-BOUND LYTIC MUREIN TRANSGLYCOSYLASE C"/>
    <property type="match status" value="1"/>
</dbReference>
<evidence type="ECO:0000313" key="3">
    <source>
        <dbReference type="EMBL" id="OUY07669.1"/>
    </source>
</evidence>
<dbReference type="OrthoDB" id="9815002at2"/>
<dbReference type="PROSITE" id="PS00922">
    <property type="entry name" value="TRANSGLYCOSYLASE"/>
    <property type="match status" value="1"/>
</dbReference>
<reference evidence="3 4" key="1">
    <citation type="submission" date="2017-05" db="EMBL/GenBank/DDBJ databases">
        <title>Acinetobacter populi ANC 5415 (= PBJ7), whole genome shotgun sequencing project.</title>
        <authorList>
            <person name="Nemec A."/>
            <person name="Radolfova-Krizova L."/>
        </authorList>
    </citation>
    <scope>NUCLEOTIDE SEQUENCE [LARGE SCALE GENOMIC DNA]</scope>
    <source>
        <strain evidence="3 4">PBJ7</strain>
    </source>
</reference>
<sequence>MKPTTQQSRSRQCLNHLKSRPRLKISLLIAAIIPLSLNVSQGYLHPQSVDDNHTLTVVAVQNPTTVFQNDGFTHGFGYDLARSYAKSMDLKLNLVTVNDNNTALKWVKKGKAQFALTTAPINQIEQAQLIAVEGSCGAQSTLQKYGLNSNISWVFKSAEDPLAVTATGHLCQSKQTGEMQRLASFYDQNYVNQQDLNTVTHNLQQRLPIYKTSFKKSAQQLNLDWQFLAAIGYQESYLKPESVSPTGVRGVMMLTQNTAKAMGVQDRTNPAQSIQGGAKYFNLMLQEYQDIPYPDRNWYALVAYNMGPGAVNQIRTRLQKQGKDPDQWINLYQYLENNQRANARHQQAIQYVKRIRIYLEHIKTTEQLAQI</sequence>
<organism evidence="3 4">
    <name type="scientific">Acinetobacter populi</name>
    <dbReference type="NCBI Taxonomy" id="1582270"/>
    <lineage>
        <taxon>Bacteria</taxon>
        <taxon>Pseudomonadati</taxon>
        <taxon>Pseudomonadota</taxon>
        <taxon>Gammaproteobacteria</taxon>
        <taxon>Moraxellales</taxon>
        <taxon>Moraxellaceae</taxon>
        <taxon>Acinetobacter</taxon>
    </lineage>
</organism>
<dbReference type="CDD" id="cd13403">
    <property type="entry name" value="MLTF-like"/>
    <property type="match status" value="1"/>
</dbReference>
<dbReference type="Proteomes" id="UP000196536">
    <property type="component" value="Unassembled WGS sequence"/>
</dbReference>
<dbReference type="SUPFAM" id="SSF53955">
    <property type="entry name" value="Lysozyme-like"/>
    <property type="match status" value="1"/>
</dbReference>
<evidence type="ECO:0000259" key="2">
    <source>
        <dbReference type="Pfam" id="PF01464"/>
    </source>
</evidence>
<feature type="domain" description="Transglycosylase SLT" evidence="2">
    <location>
        <begin position="214"/>
        <end position="323"/>
    </location>
</feature>
<dbReference type="GO" id="GO:0008933">
    <property type="term" value="F:peptidoglycan lytic transglycosylase activity"/>
    <property type="evidence" value="ECO:0007669"/>
    <property type="project" value="InterPro"/>
</dbReference>
<proteinExistence type="inferred from homology"/>
<dbReference type="Gene3D" id="1.10.530.10">
    <property type="match status" value="1"/>
</dbReference>
<dbReference type="Pfam" id="PF01464">
    <property type="entry name" value="SLT"/>
    <property type="match status" value="1"/>
</dbReference>
<keyword evidence="4" id="KW-1185">Reference proteome</keyword>
<protein>
    <submittedName>
        <fullName evidence="3">ABC transporter substrate-binding protein</fullName>
    </submittedName>
</protein>
<evidence type="ECO:0000256" key="1">
    <source>
        <dbReference type="ARBA" id="ARBA00007734"/>
    </source>
</evidence>